<dbReference type="RefSeq" id="WP_386190421.1">
    <property type="nucleotide sequence ID" value="NZ_JBHSBC010000018.1"/>
</dbReference>
<feature type="compositionally biased region" description="Basic and acidic residues" evidence="1">
    <location>
        <begin position="93"/>
        <end position="107"/>
    </location>
</feature>
<sequence length="119" mass="14101">MDNRLKRHDLTEDEWVRLAPLLPSHPRRGHRWADHRATINGVFFRSRADCSWRAVPEVYGRWKTVYNRHRRWSTDGTWETILQALLSGETVPEPDRETGSGRPARQDIRPGMMFEVAHW</sequence>
<evidence type="ECO:0000256" key="1">
    <source>
        <dbReference type="SAM" id="MobiDB-lite"/>
    </source>
</evidence>
<gene>
    <name evidence="3" type="ORF">ACFOYY_18880</name>
</gene>
<evidence type="ECO:0000259" key="2">
    <source>
        <dbReference type="Pfam" id="PF13340"/>
    </source>
</evidence>
<dbReference type="Proteomes" id="UP001595698">
    <property type="component" value="Unassembled WGS sequence"/>
</dbReference>
<dbReference type="InterPro" id="IPR052909">
    <property type="entry name" value="Transposase_6_like"/>
</dbReference>
<accession>A0ABV8F125</accession>
<evidence type="ECO:0000313" key="3">
    <source>
        <dbReference type="EMBL" id="MFC3982216.1"/>
    </source>
</evidence>
<reference evidence="4" key="1">
    <citation type="journal article" date="2019" name="Int. J. Syst. Evol. Microbiol.">
        <title>The Global Catalogue of Microorganisms (GCM) 10K type strain sequencing project: providing services to taxonomists for standard genome sequencing and annotation.</title>
        <authorList>
            <consortium name="The Broad Institute Genomics Platform"/>
            <consortium name="The Broad Institute Genome Sequencing Center for Infectious Disease"/>
            <person name="Wu L."/>
            <person name="Ma J."/>
        </authorList>
    </citation>
    <scope>NUCLEOTIDE SEQUENCE [LARGE SCALE GENOMIC DNA]</scope>
    <source>
        <strain evidence="4">TBRC 7912</strain>
    </source>
</reference>
<dbReference type="Pfam" id="PF13340">
    <property type="entry name" value="DUF4096"/>
    <property type="match status" value="1"/>
</dbReference>
<organism evidence="3 4">
    <name type="scientific">Streptosporangium jomthongense</name>
    <dbReference type="NCBI Taxonomy" id="1193683"/>
    <lineage>
        <taxon>Bacteria</taxon>
        <taxon>Bacillati</taxon>
        <taxon>Actinomycetota</taxon>
        <taxon>Actinomycetes</taxon>
        <taxon>Streptosporangiales</taxon>
        <taxon>Streptosporangiaceae</taxon>
        <taxon>Streptosporangium</taxon>
    </lineage>
</organism>
<comment type="caution">
    <text evidence="3">The sequence shown here is derived from an EMBL/GenBank/DDBJ whole genome shotgun (WGS) entry which is preliminary data.</text>
</comment>
<dbReference type="EMBL" id="JBHSBC010000018">
    <property type="protein sequence ID" value="MFC3982216.1"/>
    <property type="molecule type" value="Genomic_DNA"/>
</dbReference>
<feature type="region of interest" description="Disordered" evidence="1">
    <location>
        <begin position="88"/>
        <end position="107"/>
    </location>
</feature>
<evidence type="ECO:0000313" key="4">
    <source>
        <dbReference type="Proteomes" id="UP001595698"/>
    </source>
</evidence>
<proteinExistence type="predicted"/>
<keyword evidence="4" id="KW-1185">Reference proteome</keyword>
<feature type="domain" description="Insertion element IS402-like" evidence="2">
    <location>
        <begin position="10"/>
        <end position="81"/>
    </location>
</feature>
<dbReference type="PANTHER" id="PTHR46637">
    <property type="entry name" value="TIS1421-TRANSPOSASE PROTEIN A"/>
    <property type="match status" value="1"/>
</dbReference>
<name>A0ABV8F125_9ACTN</name>
<dbReference type="InterPro" id="IPR025161">
    <property type="entry name" value="IS402-like_dom"/>
</dbReference>
<protein>
    <submittedName>
        <fullName evidence="3">Transposase</fullName>
    </submittedName>
</protein>
<dbReference type="PANTHER" id="PTHR46637:SF1">
    <property type="entry name" value="BLL5188 PROTEIN"/>
    <property type="match status" value="1"/>
</dbReference>